<sequence>MDERQTKRKRKTLPEKIQLAKNPKIVILDPDYPKVLTLICDPNRSSFYEETIGWWIQKEDLPKNLKMILHLKCYCGAKGSVLWYKSGVYRYPLNEIMSSEKQKFVYFATLCKCGSCVSYCGIEIGEGGFKRLNIQRGKTIPLAVNPATINLTSSHADHPAFNFTVSDLALFRDSYHLKLILLHENPSKYKGKFPESPNPNPKAIFKDSDYPTVIPLCELAVDRSGFHEKTIGWWIQKEDLPEDELKMIVHLECKCGAKGYVYWYDEGFSYTKDDLIAVLSRKSVYFGTRCSCASDITWCGIVRGAANKKKEKKAGRKSFSITPKILPSALHPAFNFSATDPGLFQHFYFYNLVMLLEGKVDRSDYDKQIVDPECSFCNIDFSFLPHPNPKAVFKCLDYPTVIALSRLSPDRSEFHNETIGWWIEKEGFPRDDLKMIVHLKCICGAYGCVGCYNDGGFSWTKDRISAVLSRKVSYFATSCMCGSHTTHCGITLDKSIDELICLVDEVA</sequence>
<comment type="caution">
    <text evidence="1">The sequence shown here is derived from an EMBL/GenBank/DDBJ whole genome shotgun (WGS) entry which is preliminary data.</text>
</comment>
<reference evidence="1 2" key="1">
    <citation type="submission" date="2013-09" db="EMBL/GenBank/DDBJ databases">
        <title>Corchorus capsularis genome sequencing.</title>
        <authorList>
            <person name="Alam M."/>
            <person name="Haque M.S."/>
            <person name="Islam M.S."/>
            <person name="Emdad E.M."/>
            <person name="Islam M.M."/>
            <person name="Ahmed B."/>
            <person name="Halim A."/>
            <person name="Hossen Q.M.M."/>
            <person name="Hossain M.Z."/>
            <person name="Ahmed R."/>
            <person name="Khan M.M."/>
            <person name="Islam R."/>
            <person name="Rashid M.M."/>
            <person name="Khan S.A."/>
            <person name="Rahman M.S."/>
            <person name="Alam M."/>
        </authorList>
    </citation>
    <scope>NUCLEOTIDE SEQUENCE [LARGE SCALE GENOMIC DNA]</scope>
    <source>
        <strain evidence="2">cv. CVL-1</strain>
        <tissue evidence="1">Whole seedling</tissue>
    </source>
</reference>
<dbReference type="EMBL" id="AWWV01012151">
    <property type="protein sequence ID" value="OMO68790.1"/>
    <property type="molecule type" value="Genomic_DNA"/>
</dbReference>
<dbReference type="Proteomes" id="UP000188268">
    <property type="component" value="Unassembled WGS sequence"/>
</dbReference>
<keyword evidence="2" id="KW-1185">Reference proteome</keyword>
<proteinExistence type="predicted"/>
<gene>
    <name evidence="1" type="ORF">CCACVL1_19827</name>
</gene>
<evidence type="ECO:0000313" key="1">
    <source>
        <dbReference type="EMBL" id="OMO68790.1"/>
    </source>
</evidence>
<dbReference type="Gramene" id="OMO68790">
    <property type="protein sequence ID" value="OMO68790"/>
    <property type="gene ID" value="CCACVL1_19827"/>
</dbReference>
<name>A0A1R3HEM5_COCAP</name>
<protein>
    <submittedName>
        <fullName evidence="1">Uncharacterized protein</fullName>
    </submittedName>
</protein>
<organism evidence="1 2">
    <name type="scientific">Corchorus capsularis</name>
    <name type="common">Jute</name>
    <dbReference type="NCBI Taxonomy" id="210143"/>
    <lineage>
        <taxon>Eukaryota</taxon>
        <taxon>Viridiplantae</taxon>
        <taxon>Streptophyta</taxon>
        <taxon>Embryophyta</taxon>
        <taxon>Tracheophyta</taxon>
        <taxon>Spermatophyta</taxon>
        <taxon>Magnoliopsida</taxon>
        <taxon>eudicotyledons</taxon>
        <taxon>Gunneridae</taxon>
        <taxon>Pentapetalae</taxon>
        <taxon>rosids</taxon>
        <taxon>malvids</taxon>
        <taxon>Malvales</taxon>
        <taxon>Malvaceae</taxon>
        <taxon>Grewioideae</taxon>
        <taxon>Apeibeae</taxon>
        <taxon>Corchorus</taxon>
    </lineage>
</organism>
<accession>A0A1R3HEM5</accession>
<dbReference type="AlphaFoldDB" id="A0A1R3HEM5"/>
<evidence type="ECO:0000313" key="2">
    <source>
        <dbReference type="Proteomes" id="UP000188268"/>
    </source>
</evidence>